<dbReference type="Proteomes" id="UP000031364">
    <property type="component" value="Unassembled WGS sequence"/>
</dbReference>
<proteinExistence type="predicted"/>
<protein>
    <submittedName>
        <fullName evidence="1">Uncharacterized protein</fullName>
    </submittedName>
</protein>
<organism evidence="1 2">
    <name type="scientific">Nocardia vulneris</name>
    <dbReference type="NCBI Taxonomy" id="1141657"/>
    <lineage>
        <taxon>Bacteria</taxon>
        <taxon>Bacillati</taxon>
        <taxon>Actinomycetota</taxon>
        <taxon>Actinomycetes</taxon>
        <taxon>Mycobacteriales</taxon>
        <taxon>Nocardiaceae</taxon>
        <taxon>Nocardia</taxon>
    </lineage>
</organism>
<comment type="caution">
    <text evidence="1">The sequence shown here is derived from an EMBL/GenBank/DDBJ whole genome shotgun (WGS) entry which is preliminary data.</text>
</comment>
<reference evidence="1 2" key="1">
    <citation type="journal article" date="2014" name="Int. J. Syst. Evol. Microbiol.">
        <title>Nocardia vulneris sp. nov., isolated from wounds of human patients in North America.</title>
        <authorList>
            <person name="Lasker B.A."/>
            <person name="Bell M."/>
            <person name="Klenk H.P."/>
            <person name="Sproer C."/>
            <person name="Schumann C."/>
            <person name="Schumann P."/>
            <person name="Brown J.M."/>
        </authorList>
    </citation>
    <scope>NUCLEOTIDE SEQUENCE [LARGE SCALE GENOMIC DNA]</scope>
    <source>
        <strain evidence="1 2">W9851</strain>
    </source>
</reference>
<name>A0ABR4Z519_9NOCA</name>
<evidence type="ECO:0000313" key="1">
    <source>
        <dbReference type="EMBL" id="KIA60254.1"/>
    </source>
</evidence>
<sequence length="72" mass="8009">MSATNASKALNFCRLISHEGIVYLPGPGYLAEEFGWDAKTATEVLKTLVTSGDLAEFEPNFYRVAKQTWQPK</sequence>
<dbReference type="RefSeq" id="WP_043680939.1">
    <property type="nucleotide sequence ID" value="NZ_BDCI01000056.1"/>
</dbReference>
<accession>A0ABR4Z519</accession>
<evidence type="ECO:0000313" key="2">
    <source>
        <dbReference type="Proteomes" id="UP000031364"/>
    </source>
</evidence>
<keyword evidence="2" id="KW-1185">Reference proteome</keyword>
<gene>
    <name evidence="1" type="ORF">FG87_38275</name>
</gene>
<dbReference type="EMBL" id="JNFP01000075">
    <property type="protein sequence ID" value="KIA60254.1"/>
    <property type="molecule type" value="Genomic_DNA"/>
</dbReference>